<evidence type="ECO:0000259" key="1">
    <source>
        <dbReference type="PROSITE" id="PS50043"/>
    </source>
</evidence>
<gene>
    <name evidence="2" type="ORF">RM717_25725</name>
</gene>
<dbReference type="SMART" id="SM00421">
    <property type="entry name" value="HTH_LUXR"/>
    <property type="match status" value="1"/>
</dbReference>
<sequence length="362" mass="38619">MGQLGLDSDAEAVYRILLKLPKAGVSEIADGLGWPVARARATLDRLAELTLVRNSSEEPDKVRLVNPEFGLSGLLHRQEQELARHQQAVATSRLAITQMLTEYESSPTARTDEVRRYTGLDAINSQIERLSYGAESSIEVFAPRGAQPLAALKAARPLDQGAVERGVQVRYIYLDSIRNDPPTLNYARWLQDIGGEVRVLPQLPLRMIIYDRRAAIVPIDPEASLLGVMVLQGAGVVTALVSLFQQIWEQSQPIGEAREATPDGLTPQEQAVLDLLFDGHTDDVVARKLGVSVRTGRRITADLLARLGARSRFQAGALAMERGWLGPGTADTAAVGGATVNGVAAVSGAAAVGAAPVVAGGG</sequence>
<dbReference type="PANTHER" id="PTHR34293:SF1">
    <property type="entry name" value="HTH-TYPE TRANSCRIPTIONAL REGULATOR TRMBL2"/>
    <property type="match status" value="1"/>
</dbReference>
<dbReference type="Pfam" id="PF01978">
    <property type="entry name" value="TrmB"/>
    <property type="match status" value="1"/>
</dbReference>
<dbReference type="EMBL" id="JAVRFG010000040">
    <property type="protein sequence ID" value="MDT0493908.1"/>
    <property type="molecule type" value="Genomic_DNA"/>
</dbReference>
<dbReference type="InterPro" id="IPR002831">
    <property type="entry name" value="Tscrpt_reg_TrmB_N"/>
</dbReference>
<dbReference type="InterPro" id="IPR051797">
    <property type="entry name" value="TrmB-like"/>
</dbReference>
<dbReference type="InterPro" id="IPR016032">
    <property type="entry name" value="Sig_transdc_resp-reg_C-effctor"/>
</dbReference>
<evidence type="ECO:0000313" key="3">
    <source>
        <dbReference type="Proteomes" id="UP001180556"/>
    </source>
</evidence>
<keyword evidence="3" id="KW-1185">Reference proteome</keyword>
<dbReference type="PROSITE" id="PS50043">
    <property type="entry name" value="HTH_LUXR_2"/>
    <property type="match status" value="1"/>
</dbReference>
<evidence type="ECO:0000313" key="2">
    <source>
        <dbReference type="EMBL" id="MDT0493908.1"/>
    </source>
</evidence>
<name>A0ABU2W7P6_9ACTN</name>
<dbReference type="InterPro" id="IPR036388">
    <property type="entry name" value="WH-like_DNA-bd_sf"/>
</dbReference>
<dbReference type="InterPro" id="IPR000792">
    <property type="entry name" value="Tscrpt_reg_LuxR_C"/>
</dbReference>
<comment type="caution">
    <text evidence="2">The sequence shown here is derived from an EMBL/GenBank/DDBJ whole genome shotgun (WGS) entry which is preliminary data.</text>
</comment>
<dbReference type="Gene3D" id="1.10.10.10">
    <property type="entry name" value="Winged helix-like DNA-binding domain superfamily/Winged helix DNA-binding domain"/>
    <property type="match status" value="2"/>
</dbReference>
<proteinExistence type="predicted"/>
<feature type="domain" description="HTH luxR-type" evidence="1">
    <location>
        <begin position="258"/>
        <end position="323"/>
    </location>
</feature>
<accession>A0ABU2W7P6</accession>
<dbReference type="SUPFAM" id="SSF46894">
    <property type="entry name" value="C-terminal effector domain of the bipartite response regulators"/>
    <property type="match status" value="1"/>
</dbReference>
<organism evidence="2 3">
    <name type="scientific">Streptomyces stephensoniae</name>
    <dbReference type="NCBI Taxonomy" id="3375367"/>
    <lineage>
        <taxon>Bacteria</taxon>
        <taxon>Bacillati</taxon>
        <taxon>Actinomycetota</taxon>
        <taxon>Actinomycetes</taxon>
        <taxon>Kitasatosporales</taxon>
        <taxon>Streptomycetaceae</taxon>
        <taxon>Streptomyces</taxon>
    </lineage>
</organism>
<reference evidence="3" key="1">
    <citation type="submission" date="2023-07" db="EMBL/GenBank/DDBJ databases">
        <title>30 novel species of actinomycetes from the DSMZ collection.</title>
        <authorList>
            <person name="Nouioui I."/>
        </authorList>
    </citation>
    <scope>NUCLEOTIDE SEQUENCE [LARGE SCALE GENOMIC DNA]</scope>
    <source>
        <strain evidence="3">DSM 40932</strain>
    </source>
</reference>
<protein>
    <submittedName>
        <fullName evidence="2">Helix-turn-helix domain-containing protein</fullName>
    </submittedName>
</protein>
<dbReference type="RefSeq" id="WP_107424383.1">
    <property type="nucleotide sequence ID" value="NZ_JAVRFG010000040.1"/>
</dbReference>
<dbReference type="Proteomes" id="UP001180556">
    <property type="component" value="Unassembled WGS sequence"/>
</dbReference>
<dbReference type="PANTHER" id="PTHR34293">
    <property type="entry name" value="HTH-TYPE TRANSCRIPTIONAL REGULATOR TRMBL2"/>
    <property type="match status" value="1"/>
</dbReference>